<comment type="caution">
    <text evidence="2">The sequence shown here is derived from an EMBL/GenBank/DDBJ whole genome shotgun (WGS) entry which is preliminary data.</text>
</comment>
<gene>
    <name evidence="2" type="ORF">ENO26_06670</name>
</gene>
<feature type="domain" description="Polysaccharide pyruvyl transferase" evidence="1">
    <location>
        <begin position="16"/>
        <end position="338"/>
    </location>
</feature>
<accession>A0A7J2U4V1</accession>
<dbReference type="Pfam" id="PF04230">
    <property type="entry name" value="PS_pyruv_trans"/>
    <property type="match status" value="1"/>
</dbReference>
<dbReference type="InterPro" id="IPR007345">
    <property type="entry name" value="Polysacch_pyruvyl_Trfase"/>
</dbReference>
<dbReference type="AlphaFoldDB" id="A0A7J2U4V1"/>
<evidence type="ECO:0000313" key="2">
    <source>
        <dbReference type="EMBL" id="HEM67232.1"/>
    </source>
</evidence>
<reference evidence="2" key="1">
    <citation type="journal article" date="2020" name="mSystems">
        <title>Genome- and Community-Level Interaction Insights into Carbon Utilization and Element Cycling Functions of Hydrothermarchaeota in Hydrothermal Sediment.</title>
        <authorList>
            <person name="Zhou Z."/>
            <person name="Liu Y."/>
            <person name="Xu W."/>
            <person name="Pan J."/>
            <person name="Luo Z.H."/>
            <person name="Li M."/>
        </authorList>
    </citation>
    <scope>NUCLEOTIDE SEQUENCE [LARGE SCALE GENOMIC DNA]</scope>
    <source>
        <strain evidence="2">SpSt-125</strain>
    </source>
</reference>
<dbReference type="EMBL" id="DSEU01000044">
    <property type="protein sequence ID" value="HEM67232.1"/>
    <property type="molecule type" value="Genomic_DNA"/>
</dbReference>
<organism evidence="2">
    <name type="scientific">Ignisphaera aggregans</name>
    <dbReference type="NCBI Taxonomy" id="334771"/>
    <lineage>
        <taxon>Archaea</taxon>
        <taxon>Thermoproteota</taxon>
        <taxon>Thermoprotei</taxon>
        <taxon>Desulfurococcales</taxon>
        <taxon>Desulfurococcaceae</taxon>
        <taxon>Ignisphaera</taxon>
    </lineage>
</organism>
<evidence type="ECO:0000259" key="1">
    <source>
        <dbReference type="Pfam" id="PF04230"/>
    </source>
</evidence>
<protein>
    <submittedName>
        <fullName evidence="2">Polysaccharide pyruvyl transferase family protein</fullName>
    </submittedName>
</protein>
<sequence>MTLNVGVLTFHWTPHIGALLQMIALYHVLYSQFNVSIINFLPRLSVLVRPTINLGKIVEKYRGNSIRFAMRTSLGEIANYLFQFGTEQRKELNHRKILKMLKLTRPLRSLNELKEEVKHFDVIVVGSDQVWNPVFLRYSDYAYLLPFKVDGLKKVSYAASFGIDNLDTIPAKLLTIYSRSLRDFTAISVREQSHVSWVSRPINREVEHVLDPTLLFDASFWKSLASAHTFSDLKDGDTVFVYNLNFEMIKSIEPLLVKLNKYGFQIIAYARPQPFPFQQGLSDIMHYIKLKKRLKIKFLEYINPFEFLHLIAKSRYTVINSYHGTIFSILFEKNFITILPRGKSIRILDLLNLLGLRDRAVYDVNETLKRLKEEVDYKGVREKLEFHRRRSYNFLISAIKG</sequence>
<proteinExistence type="predicted"/>
<dbReference type="GO" id="GO:0016740">
    <property type="term" value="F:transferase activity"/>
    <property type="evidence" value="ECO:0007669"/>
    <property type="project" value="UniProtKB-KW"/>
</dbReference>
<name>A0A7J2U4V1_9CREN</name>
<keyword evidence="2" id="KW-0808">Transferase</keyword>